<dbReference type="InterPro" id="IPR005754">
    <property type="entry name" value="Sortase"/>
</dbReference>
<dbReference type="EMBL" id="SDQG01000002">
    <property type="protein sequence ID" value="TDM17214.1"/>
    <property type="molecule type" value="Genomic_DNA"/>
</dbReference>
<dbReference type="InterPro" id="IPR042002">
    <property type="entry name" value="Sortase_C"/>
</dbReference>
<evidence type="ECO:0000256" key="3">
    <source>
        <dbReference type="SAM" id="Phobius"/>
    </source>
</evidence>
<keyword evidence="3" id="KW-0812">Transmembrane</keyword>
<evidence type="ECO:0000313" key="4">
    <source>
        <dbReference type="EMBL" id="TDM17214.1"/>
    </source>
</evidence>
<feature type="transmembrane region" description="Helical" evidence="3">
    <location>
        <begin position="262"/>
        <end position="279"/>
    </location>
</feature>
<accession>A0A4R6C5D3</accession>
<dbReference type="Proteomes" id="UP000294865">
    <property type="component" value="Unassembled WGS sequence"/>
</dbReference>
<dbReference type="CDD" id="cd05827">
    <property type="entry name" value="Sortase_C"/>
    <property type="match status" value="1"/>
</dbReference>
<keyword evidence="3" id="KW-0472">Membrane</keyword>
<dbReference type="NCBIfam" id="TIGR01076">
    <property type="entry name" value="sortase_fam"/>
    <property type="match status" value="1"/>
</dbReference>
<dbReference type="NCBIfam" id="NF033745">
    <property type="entry name" value="class_C_sortase"/>
    <property type="match status" value="1"/>
</dbReference>
<reference evidence="4 5" key="1">
    <citation type="submission" date="2019-01" db="EMBL/GenBank/DDBJ databases">
        <title>Draft genome sequences of Macrococcus caseolyticus, Macrococcus canis, Macrococcus bohemicus and Macrococcus goetzii.</title>
        <authorList>
            <person name="Mazhar S."/>
            <person name="Altermann E."/>
            <person name="Hill C."/>
            <person name="Mcauliffe O."/>
        </authorList>
    </citation>
    <scope>NUCLEOTIDE SEQUENCE [LARGE SCALE GENOMIC DNA]</scope>
    <source>
        <strain evidence="4 5">DPC7162</strain>
    </source>
</reference>
<comment type="caution">
    <text evidence="4">The sequence shown here is derived from an EMBL/GenBank/DDBJ whole genome shotgun (WGS) entry which is preliminary data.</text>
</comment>
<keyword evidence="3" id="KW-1133">Transmembrane helix</keyword>
<dbReference type="AlphaFoldDB" id="A0A4R6C5D3"/>
<proteinExistence type="predicted"/>
<sequence>MKSEKKKKKNIISNLIFGLIFFAGFGILIYPMISAIYYDYEASNEVNDFNKEVELLSDQQIKARIDKAKAYNQSLTGNEALHDAYSKAQEQEGQREYAKMLEVHEKIGHVEIPAIHQDIPLFAGTTERVLQKGLGHLENTSLPVGGKNTHSIITGHRGLPDKKLFTDLDKMKIGDMIYVHNIQGILAYKVERIKVIKPDDFSDLKIKKDTDRLTLLTCTPYMVNSHRLIVTGHRVPYAPEATGHQSTQEPWWYKFLYVYKNYLTGIGLSIVIYLLYRYFKKYRKKKVDR</sequence>
<dbReference type="InterPro" id="IPR023365">
    <property type="entry name" value="Sortase_dom-sf"/>
</dbReference>
<feature type="active site" description="Proton donor/acceptor" evidence="2">
    <location>
        <position position="156"/>
    </location>
</feature>
<evidence type="ECO:0000256" key="2">
    <source>
        <dbReference type="PIRSR" id="PIRSR605754-1"/>
    </source>
</evidence>
<dbReference type="SUPFAM" id="SSF63817">
    <property type="entry name" value="Sortase"/>
    <property type="match status" value="1"/>
</dbReference>
<dbReference type="Pfam" id="PF04203">
    <property type="entry name" value="Sortase"/>
    <property type="match status" value="1"/>
</dbReference>
<feature type="active site" description="Acyl-thioester intermediate" evidence="2">
    <location>
        <position position="218"/>
    </location>
</feature>
<name>A0A4R6C5D3_9STAP</name>
<feature type="transmembrane region" description="Helical" evidence="3">
    <location>
        <begin position="12"/>
        <end position="33"/>
    </location>
</feature>
<organism evidence="4 5">
    <name type="scientific">Macrococcoides canis</name>
    <dbReference type="NCBI Taxonomy" id="1855823"/>
    <lineage>
        <taxon>Bacteria</taxon>
        <taxon>Bacillati</taxon>
        <taxon>Bacillota</taxon>
        <taxon>Bacilli</taxon>
        <taxon>Bacillales</taxon>
        <taxon>Staphylococcaceae</taxon>
        <taxon>Macrococcoides</taxon>
    </lineage>
</organism>
<dbReference type="Gene3D" id="2.40.260.10">
    <property type="entry name" value="Sortase"/>
    <property type="match status" value="1"/>
</dbReference>
<gene>
    <name evidence="4" type="ORF">ETI04_04745</name>
</gene>
<evidence type="ECO:0000313" key="5">
    <source>
        <dbReference type="Proteomes" id="UP000294865"/>
    </source>
</evidence>
<dbReference type="RefSeq" id="WP_133419375.1">
    <property type="nucleotide sequence ID" value="NZ_SDGR01000003.1"/>
</dbReference>
<protein>
    <submittedName>
        <fullName evidence="4">Class C sortase</fullName>
    </submittedName>
</protein>
<dbReference type="GO" id="GO:0016787">
    <property type="term" value="F:hydrolase activity"/>
    <property type="evidence" value="ECO:0007669"/>
    <property type="project" value="UniProtKB-KW"/>
</dbReference>
<keyword evidence="1" id="KW-0378">Hydrolase</keyword>
<evidence type="ECO:0000256" key="1">
    <source>
        <dbReference type="ARBA" id="ARBA00022801"/>
    </source>
</evidence>